<keyword evidence="2" id="KW-1133">Transmembrane helix</keyword>
<evidence type="ECO:0000313" key="5">
    <source>
        <dbReference type="Proteomes" id="UP000011668"/>
    </source>
</evidence>
<feature type="compositionally biased region" description="Basic and acidic residues" evidence="1">
    <location>
        <begin position="254"/>
        <end position="285"/>
    </location>
</feature>
<accession>L8WIH0</accession>
<dbReference type="STRING" id="983506.L8WIH0"/>
<keyword evidence="5" id="KW-1185">Reference proteome</keyword>
<proteinExistence type="predicted"/>
<evidence type="ECO:0000313" key="4">
    <source>
        <dbReference type="EMBL" id="ELU36532.1"/>
    </source>
</evidence>
<gene>
    <name evidence="4" type="ORF">AG1IA_09446</name>
</gene>
<dbReference type="OrthoDB" id="5327148at2759"/>
<keyword evidence="2" id="KW-0812">Transmembrane</keyword>
<comment type="caution">
    <text evidence="4">The sequence shown here is derived from an EMBL/GenBank/DDBJ whole genome shotgun (WGS) entry which is preliminary data.</text>
</comment>
<evidence type="ECO:0000259" key="3">
    <source>
        <dbReference type="Pfam" id="PF24535"/>
    </source>
</evidence>
<sequence length="336" mass="36662">MLSLSLSSSRSSLTVCDDSRLGFFPSFLTRIFHSLVPVINMLPLGLNAYTFLGLNAVRALSILTLILVFASSIMVMVDDVNAVRRGNDVPTGPLTDASGNEFDIECDYFEASTVPLQPAGVFFAILNRLFIIAQCIILVLAELGFPQSFFKNFLPVLGPDHGVGILGAMQVFLGAAVLSHHVPTFALVSAFFLFSIGLLNIILGLVFRSGIHSRRALLSWRNKAPSALTDKVDRATTAVSYASDVYSSFRSHSRASDVEKQPLQHDEKHGEWDIRSQKSSDDEKSQPFAALGFGRKGQESAEKKGFIISKPLESLPKYAPKQFQLTANFGSGRANN</sequence>
<feature type="transmembrane region" description="Helical" evidence="2">
    <location>
        <begin position="31"/>
        <end position="52"/>
    </location>
</feature>
<feature type="transmembrane region" description="Helical" evidence="2">
    <location>
        <begin position="119"/>
        <end position="141"/>
    </location>
</feature>
<feature type="region of interest" description="Disordered" evidence="1">
    <location>
        <begin position="253"/>
        <end position="301"/>
    </location>
</feature>
<dbReference type="OMA" id="SWRAEAK"/>
<dbReference type="AlphaFoldDB" id="L8WIH0"/>
<dbReference type="InterPro" id="IPR056019">
    <property type="entry name" value="DUF7598"/>
</dbReference>
<keyword evidence="2" id="KW-0472">Membrane</keyword>
<evidence type="ECO:0000256" key="2">
    <source>
        <dbReference type="SAM" id="Phobius"/>
    </source>
</evidence>
<reference evidence="4 5" key="1">
    <citation type="journal article" date="2013" name="Nat. Commun.">
        <title>The evolution and pathogenic mechanisms of the rice sheath blight pathogen.</title>
        <authorList>
            <person name="Zheng A."/>
            <person name="Lin R."/>
            <person name="Xu L."/>
            <person name="Qin P."/>
            <person name="Tang C."/>
            <person name="Ai P."/>
            <person name="Zhang D."/>
            <person name="Liu Y."/>
            <person name="Sun Z."/>
            <person name="Feng H."/>
            <person name="Wang Y."/>
            <person name="Chen Y."/>
            <person name="Liang X."/>
            <person name="Fu R."/>
            <person name="Li Q."/>
            <person name="Zhang J."/>
            <person name="Yu X."/>
            <person name="Xie Z."/>
            <person name="Ding L."/>
            <person name="Guan P."/>
            <person name="Tang J."/>
            <person name="Liang Y."/>
            <person name="Wang S."/>
            <person name="Deng Q."/>
            <person name="Li S."/>
            <person name="Zhu J."/>
            <person name="Wang L."/>
            <person name="Liu H."/>
            <person name="Li P."/>
        </authorList>
    </citation>
    <scope>NUCLEOTIDE SEQUENCE [LARGE SCALE GENOMIC DNA]</scope>
    <source>
        <strain evidence="5">AG-1 IA</strain>
    </source>
</reference>
<feature type="transmembrane region" description="Helical" evidence="2">
    <location>
        <begin position="59"/>
        <end position="77"/>
    </location>
</feature>
<dbReference type="EMBL" id="AFRT01003278">
    <property type="protein sequence ID" value="ELU36532.1"/>
    <property type="molecule type" value="Genomic_DNA"/>
</dbReference>
<organism evidence="4 5">
    <name type="scientific">Thanatephorus cucumeris (strain AG1-IA)</name>
    <name type="common">Rice sheath blight fungus</name>
    <name type="synonym">Rhizoctonia solani</name>
    <dbReference type="NCBI Taxonomy" id="983506"/>
    <lineage>
        <taxon>Eukaryota</taxon>
        <taxon>Fungi</taxon>
        <taxon>Dikarya</taxon>
        <taxon>Basidiomycota</taxon>
        <taxon>Agaricomycotina</taxon>
        <taxon>Agaricomycetes</taxon>
        <taxon>Cantharellales</taxon>
        <taxon>Ceratobasidiaceae</taxon>
        <taxon>Rhizoctonia</taxon>
        <taxon>Rhizoctonia solani AG-1</taxon>
    </lineage>
</organism>
<feature type="domain" description="DUF7598" evidence="3">
    <location>
        <begin position="121"/>
        <end position="180"/>
    </location>
</feature>
<protein>
    <recommendedName>
        <fullName evidence="3">DUF7598 domain-containing protein</fullName>
    </recommendedName>
</protein>
<feature type="transmembrane region" description="Helical" evidence="2">
    <location>
        <begin position="162"/>
        <end position="179"/>
    </location>
</feature>
<dbReference type="Pfam" id="PF24535">
    <property type="entry name" value="DUF7598"/>
    <property type="match status" value="1"/>
</dbReference>
<dbReference type="Proteomes" id="UP000011668">
    <property type="component" value="Unassembled WGS sequence"/>
</dbReference>
<evidence type="ECO:0000256" key="1">
    <source>
        <dbReference type="SAM" id="MobiDB-lite"/>
    </source>
</evidence>
<dbReference type="HOGENOM" id="CLU_085798_0_0_1"/>
<feature type="transmembrane region" description="Helical" evidence="2">
    <location>
        <begin position="185"/>
        <end position="207"/>
    </location>
</feature>
<name>L8WIH0_THACA</name>